<evidence type="ECO:0000256" key="1">
    <source>
        <dbReference type="ARBA" id="ARBA00010607"/>
    </source>
</evidence>
<dbReference type="SUPFAM" id="SSF49870">
    <property type="entry name" value="Osmotin, thaumatin-like protein"/>
    <property type="match status" value="1"/>
</dbReference>
<evidence type="ECO:0008006" key="5">
    <source>
        <dbReference type="Google" id="ProtNLM"/>
    </source>
</evidence>
<feature type="region of interest" description="Disordered" evidence="2">
    <location>
        <begin position="146"/>
        <end position="186"/>
    </location>
</feature>
<evidence type="ECO:0000313" key="3">
    <source>
        <dbReference type="EMBL" id="KOM58196.1"/>
    </source>
</evidence>
<dbReference type="PANTHER" id="PTHR31048">
    <property type="entry name" value="OS03G0233200 PROTEIN"/>
    <property type="match status" value="1"/>
</dbReference>
<dbReference type="Pfam" id="PF00314">
    <property type="entry name" value="Thaumatin"/>
    <property type="match status" value="1"/>
</dbReference>
<dbReference type="Gramene" id="KOM58196">
    <property type="protein sequence ID" value="KOM58196"/>
    <property type="gene ID" value="LR48_Vigan11g123000"/>
</dbReference>
<reference evidence="4" key="1">
    <citation type="journal article" date="2015" name="Proc. Natl. Acad. Sci. U.S.A.">
        <title>Genome sequencing of adzuki bean (Vigna angularis) provides insight into high starch and low fat accumulation and domestication.</title>
        <authorList>
            <person name="Yang K."/>
            <person name="Tian Z."/>
            <person name="Chen C."/>
            <person name="Luo L."/>
            <person name="Zhao B."/>
            <person name="Wang Z."/>
            <person name="Yu L."/>
            <person name="Li Y."/>
            <person name="Sun Y."/>
            <person name="Li W."/>
            <person name="Chen Y."/>
            <person name="Li Y."/>
            <person name="Zhang Y."/>
            <person name="Ai D."/>
            <person name="Zhao J."/>
            <person name="Shang C."/>
            <person name="Ma Y."/>
            <person name="Wu B."/>
            <person name="Wang M."/>
            <person name="Gao L."/>
            <person name="Sun D."/>
            <person name="Zhang P."/>
            <person name="Guo F."/>
            <person name="Wang W."/>
            <person name="Li Y."/>
            <person name="Wang J."/>
            <person name="Varshney R.K."/>
            <person name="Wang J."/>
            <person name="Ling H.Q."/>
            <person name="Wan P."/>
        </authorList>
    </citation>
    <scope>NUCLEOTIDE SEQUENCE</scope>
    <source>
        <strain evidence="4">cv. Jingnong 6</strain>
    </source>
</reference>
<dbReference type="SMART" id="SM00205">
    <property type="entry name" value="THN"/>
    <property type="match status" value="1"/>
</dbReference>
<dbReference type="Gene3D" id="2.60.110.10">
    <property type="entry name" value="Thaumatin"/>
    <property type="match status" value="1"/>
</dbReference>
<dbReference type="PRINTS" id="PR00347">
    <property type="entry name" value="THAUMATIN"/>
</dbReference>
<dbReference type="InterPro" id="IPR037176">
    <property type="entry name" value="Osmotin/thaumatin-like_sf"/>
</dbReference>
<sequence length="354" mass="37037">MQVKKVHVGKSGVLSHWHLHDVPLDIGGGLLNSGNDFLGLANSDADLALLVVDNDDSSKGVRFEDVIPKHGNAAEGRVVELLVSCCDLVLRLEGAIVKGGRGDKSLRGVEVNVFQWVDVVEEGGFDVIGGFAFGAEEGGVVLGFSEEEGDNVRRQRAEREAGRSEKLDHPPQDATPPENGVKARGNTTRNVGFSGGIFPTAYDPSVASATVFSVQNHCSYTVWPGTLFGNGAGILGSGGFALQPGSSVHLTAPSGWSGRFWARTGCTFDDSGAGKCATEDCAGGLKCTGGGVPPVTLVEFKIGSSGNGNKDFYDVSLVDGYNVGMGVRALSPNYQNLESLSPLRKFGIPLSAQI</sequence>
<comment type="similarity">
    <text evidence="1">Belongs to the thaumatin family.</text>
</comment>
<evidence type="ECO:0000256" key="2">
    <source>
        <dbReference type="SAM" id="MobiDB-lite"/>
    </source>
</evidence>
<feature type="compositionally biased region" description="Basic and acidic residues" evidence="2">
    <location>
        <begin position="150"/>
        <end position="171"/>
    </location>
</feature>
<dbReference type="PROSITE" id="PS51367">
    <property type="entry name" value="THAUMATIN_2"/>
    <property type="match status" value="1"/>
</dbReference>
<gene>
    <name evidence="3" type="ORF">LR48_Vigan11g123000</name>
</gene>
<dbReference type="AlphaFoldDB" id="A0A0L9VSY5"/>
<dbReference type="InterPro" id="IPR001938">
    <property type="entry name" value="Thaumatin"/>
</dbReference>
<proteinExistence type="inferred from homology"/>
<name>A0A0L9VSY5_PHAAN</name>
<dbReference type="STRING" id="3914.A0A0L9VSY5"/>
<organism evidence="3 4">
    <name type="scientific">Phaseolus angularis</name>
    <name type="common">Azuki bean</name>
    <name type="synonym">Vigna angularis</name>
    <dbReference type="NCBI Taxonomy" id="3914"/>
    <lineage>
        <taxon>Eukaryota</taxon>
        <taxon>Viridiplantae</taxon>
        <taxon>Streptophyta</taxon>
        <taxon>Embryophyta</taxon>
        <taxon>Tracheophyta</taxon>
        <taxon>Spermatophyta</taxon>
        <taxon>Magnoliopsida</taxon>
        <taxon>eudicotyledons</taxon>
        <taxon>Gunneridae</taxon>
        <taxon>Pentapetalae</taxon>
        <taxon>rosids</taxon>
        <taxon>fabids</taxon>
        <taxon>Fabales</taxon>
        <taxon>Fabaceae</taxon>
        <taxon>Papilionoideae</taxon>
        <taxon>50 kb inversion clade</taxon>
        <taxon>NPAAA clade</taxon>
        <taxon>indigoferoid/millettioid clade</taxon>
        <taxon>Phaseoleae</taxon>
        <taxon>Vigna</taxon>
    </lineage>
</organism>
<accession>A0A0L9VSY5</accession>
<evidence type="ECO:0000313" key="4">
    <source>
        <dbReference type="Proteomes" id="UP000053144"/>
    </source>
</evidence>
<dbReference type="EMBL" id="CM003381">
    <property type="protein sequence ID" value="KOM58196.1"/>
    <property type="molecule type" value="Genomic_DNA"/>
</dbReference>
<dbReference type="Proteomes" id="UP000053144">
    <property type="component" value="Chromosome 11"/>
</dbReference>
<protein>
    <recommendedName>
        <fullName evidence="5">Thaumatin-like protein</fullName>
    </recommendedName>
</protein>